<evidence type="ECO:0000313" key="2">
    <source>
        <dbReference type="Proteomes" id="UP000324222"/>
    </source>
</evidence>
<accession>A0A5B7HU09</accession>
<protein>
    <submittedName>
        <fullName evidence="1">Uncharacterized protein</fullName>
    </submittedName>
</protein>
<proteinExistence type="predicted"/>
<dbReference type="Proteomes" id="UP000324222">
    <property type="component" value="Unassembled WGS sequence"/>
</dbReference>
<keyword evidence="2" id="KW-1185">Reference proteome</keyword>
<reference evidence="1 2" key="1">
    <citation type="submission" date="2019-05" db="EMBL/GenBank/DDBJ databases">
        <title>Another draft genome of Portunus trituberculatus and its Hox gene families provides insights of decapod evolution.</title>
        <authorList>
            <person name="Jeong J.-H."/>
            <person name="Song I."/>
            <person name="Kim S."/>
            <person name="Choi T."/>
            <person name="Kim D."/>
            <person name="Ryu S."/>
            <person name="Kim W."/>
        </authorList>
    </citation>
    <scope>NUCLEOTIDE SEQUENCE [LARGE SCALE GENOMIC DNA]</scope>
    <source>
        <tissue evidence="1">Muscle</tissue>
    </source>
</reference>
<dbReference type="AlphaFoldDB" id="A0A5B7HU09"/>
<comment type="caution">
    <text evidence="1">The sequence shown here is derived from an EMBL/GenBank/DDBJ whole genome shotgun (WGS) entry which is preliminary data.</text>
</comment>
<sequence>MVLVATGDGGGSAGVCQLIVAPGRNALTTQVLKKRPLVRLACWQSIDTQEETRVKNIVLMF</sequence>
<dbReference type="EMBL" id="VSRR010036343">
    <property type="protein sequence ID" value="MPC73216.1"/>
    <property type="molecule type" value="Genomic_DNA"/>
</dbReference>
<name>A0A5B7HU09_PORTR</name>
<gene>
    <name evidence="1" type="ORF">E2C01_067538</name>
</gene>
<evidence type="ECO:0000313" key="1">
    <source>
        <dbReference type="EMBL" id="MPC73216.1"/>
    </source>
</evidence>
<organism evidence="1 2">
    <name type="scientific">Portunus trituberculatus</name>
    <name type="common">Swimming crab</name>
    <name type="synonym">Neptunus trituberculatus</name>
    <dbReference type="NCBI Taxonomy" id="210409"/>
    <lineage>
        <taxon>Eukaryota</taxon>
        <taxon>Metazoa</taxon>
        <taxon>Ecdysozoa</taxon>
        <taxon>Arthropoda</taxon>
        <taxon>Crustacea</taxon>
        <taxon>Multicrustacea</taxon>
        <taxon>Malacostraca</taxon>
        <taxon>Eumalacostraca</taxon>
        <taxon>Eucarida</taxon>
        <taxon>Decapoda</taxon>
        <taxon>Pleocyemata</taxon>
        <taxon>Brachyura</taxon>
        <taxon>Eubrachyura</taxon>
        <taxon>Portunoidea</taxon>
        <taxon>Portunidae</taxon>
        <taxon>Portuninae</taxon>
        <taxon>Portunus</taxon>
    </lineage>
</organism>